<sequence length="346" mass="37911">MSSMKRAGKDPNGSVDHTNKAQARKTGSSVSTHKKKSKGLNRPQKPISFQITTESPSSAISATTTQVHNLQKRLHLLTLIFRRNKNQHRSQLFFKHLCLLRASLTRLLKVHTSLATLSTTGSLGSSADQIRQRFEREAALRSQREILEEHLRESLVPQCYVSFSGLVADSQFANLGVVLVSLLAEIAAGEDGVGLMKDDAEAEPNLENVGPPSVVQAGTDERPVKWGGLLMGRSTKVTGEDQGEVVDRVYDTDGGEAETEQMPVVEREGEFGGFSDDFDVQPQTRLAVAVSQSVMSRDSDVDLANMNISKTATPPRQENTDDVTSKKRKKKKKGQNALDDLFKGLI</sequence>
<evidence type="ECO:0000313" key="2">
    <source>
        <dbReference type="Proteomes" id="UP001172386"/>
    </source>
</evidence>
<organism evidence="1 2">
    <name type="scientific">Neophaeococcomyces mojaviensis</name>
    <dbReference type="NCBI Taxonomy" id="3383035"/>
    <lineage>
        <taxon>Eukaryota</taxon>
        <taxon>Fungi</taxon>
        <taxon>Dikarya</taxon>
        <taxon>Ascomycota</taxon>
        <taxon>Pezizomycotina</taxon>
        <taxon>Eurotiomycetes</taxon>
        <taxon>Chaetothyriomycetidae</taxon>
        <taxon>Chaetothyriales</taxon>
        <taxon>Chaetothyriales incertae sedis</taxon>
        <taxon>Neophaeococcomyces</taxon>
    </lineage>
</organism>
<proteinExistence type="predicted"/>
<name>A0ACC2ZT60_9EURO</name>
<gene>
    <name evidence="1" type="primary">RMP1</name>
    <name evidence="1" type="ORF">H2198_010088</name>
</gene>
<reference evidence="1" key="1">
    <citation type="submission" date="2022-10" db="EMBL/GenBank/DDBJ databases">
        <title>Culturing micro-colonial fungi from biological soil crusts in the Mojave desert and describing Neophaeococcomyces mojavensis, and introducing the new genera and species Taxawa tesnikishii.</title>
        <authorList>
            <person name="Kurbessoian T."/>
            <person name="Stajich J.E."/>
        </authorList>
    </citation>
    <scope>NUCLEOTIDE SEQUENCE</scope>
    <source>
        <strain evidence="1">JES_112</strain>
    </source>
</reference>
<keyword evidence="2" id="KW-1185">Reference proteome</keyword>
<evidence type="ECO:0000313" key="1">
    <source>
        <dbReference type="EMBL" id="KAJ9650616.1"/>
    </source>
</evidence>
<accession>A0ACC2ZT60</accession>
<protein>
    <submittedName>
        <fullName evidence="1">RNase MRP subunit</fullName>
    </submittedName>
</protein>
<dbReference type="EMBL" id="JAPDRQ010000326">
    <property type="protein sequence ID" value="KAJ9650616.1"/>
    <property type="molecule type" value="Genomic_DNA"/>
</dbReference>
<dbReference type="Proteomes" id="UP001172386">
    <property type="component" value="Unassembled WGS sequence"/>
</dbReference>
<comment type="caution">
    <text evidence="1">The sequence shown here is derived from an EMBL/GenBank/DDBJ whole genome shotgun (WGS) entry which is preliminary data.</text>
</comment>